<dbReference type="CDD" id="cd20197">
    <property type="entry name" value="T-box_VegT-like"/>
    <property type="match status" value="1"/>
</dbReference>
<dbReference type="Proteomes" id="UP001295444">
    <property type="component" value="Chromosome 05"/>
</dbReference>
<evidence type="ECO:0000256" key="2">
    <source>
        <dbReference type="ARBA" id="ARBA00022473"/>
    </source>
</evidence>
<protein>
    <submittedName>
        <fullName evidence="10">Brachyury and Tbx related</fullName>
    </submittedName>
</protein>
<keyword evidence="2" id="KW-0217">Developmental protein</keyword>
<evidence type="ECO:0000256" key="6">
    <source>
        <dbReference type="ARBA" id="ARBA00023242"/>
    </source>
</evidence>
<evidence type="ECO:0000313" key="11">
    <source>
        <dbReference type="Proteomes" id="UP001295444"/>
    </source>
</evidence>
<dbReference type="AlphaFoldDB" id="A0AAD1W637"/>
<feature type="domain" description="T-box" evidence="9">
    <location>
        <begin position="20"/>
        <end position="198"/>
    </location>
</feature>
<comment type="caution">
    <text evidence="7">Lacks conserved residue(s) required for the propagation of feature annotation.</text>
</comment>
<evidence type="ECO:0000256" key="4">
    <source>
        <dbReference type="ARBA" id="ARBA00023125"/>
    </source>
</evidence>
<dbReference type="GO" id="GO:0001708">
    <property type="term" value="P:cell fate specification"/>
    <property type="evidence" value="ECO:0007669"/>
    <property type="project" value="TreeGrafter"/>
</dbReference>
<sequence length="422" mass="48329">MDYTSSQDQMYLPGSIGATLEDKDLWTRFHQEGTEMIITKSGRRMFPQCKIRLFGLHPYTKYVVLVDFVPLDSMRYKWNKNKWEAAGKAEPHPPCRTYIHPDSPASGAHWMKDVIGFQKLKLTNNTLDQQGHIVLHSMHRYKPRFHIVQSDDVYNVRWGLLQVFSFPETEFTAVTAYQNEKITKLKIDHNPFAKGFREQERGQKRGDHSKTTPQSPIRVQKRKNWEDHLEPETADNAKVPCMKETSPATEFYQNWVPEQEGSHFLTPSSPDLTDATNQEQQVPSSSSSLSYRSQYRRGPLTLPLTGDMGEIPVGRLSPDVATVPDSDSCQQPVFSTTLPSQYRSSVLNTCMDSTRKQTMQGPMRSPYGAEQWMIPSQGQYRPVGYSGYSSDFSTQGTVSHPHGGMSDWTQYPFLPFTCWYTE</sequence>
<evidence type="ECO:0000256" key="5">
    <source>
        <dbReference type="ARBA" id="ARBA00023163"/>
    </source>
</evidence>
<dbReference type="PRINTS" id="PR00937">
    <property type="entry name" value="TBOX"/>
</dbReference>
<proteinExistence type="predicted"/>
<gene>
    <name evidence="10" type="ORF">PECUL_23A006260</name>
</gene>
<name>A0AAD1W637_PELCU</name>
<dbReference type="GO" id="GO:0009653">
    <property type="term" value="P:anatomical structure morphogenesis"/>
    <property type="evidence" value="ECO:0007669"/>
    <property type="project" value="UniProtKB-ARBA"/>
</dbReference>
<dbReference type="GO" id="GO:0000978">
    <property type="term" value="F:RNA polymerase II cis-regulatory region sequence-specific DNA binding"/>
    <property type="evidence" value="ECO:0007669"/>
    <property type="project" value="InterPro"/>
</dbReference>
<dbReference type="FunFam" id="2.60.40.820:FF:000007">
    <property type="entry name" value="T-box transcription factor"/>
    <property type="match status" value="1"/>
</dbReference>
<comment type="subcellular location">
    <subcellularLocation>
        <location evidence="1 7">Nucleus</location>
    </subcellularLocation>
</comment>
<reference evidence="10" key="1">
    <citation type="submission" date="2022-03" db="EMBL/GenBank/DDBJ databases">
        <authorList>
            <person name="Alioto T."/>
            <person name="Alioto T."/>
            <person name="Gomez Garrido J."/>
        </authorList>
    </citation>
    <scope>NUCLEOTIDE SEQUENCE</scope>
</reference>
<dbReference type="GO" id="GO:0005634">
    <property type="term" value="C:nucleus"/>
    <property type="evidence" value="ECO:0007669"/>
    <property type="project" value="UniProtKB-SubCell"/>
</dbReference>
<keyword evidence="4 7" id="KW-0238">DNA-binding</keyword>
<feature type="compositionally biased region" description="Polar residues" evidence="8">
    <location>
        <begin position="265"/>
        <end position="283"/>
    </location>
</feature>
<dbReference type="GO" id="GO:0000785">
    <property type="term" value="C:chromatin"/>
    <property type="evidence" value="ECO:0007669"/>
    <property type="project" value="TreeGrafter"/>
</dbReference>
<dbReference type="PANTHER" id="PTHR11267:SF200">
    <property type="entry name" value="MGA, MAX DIMERIZATION PROTEIN"/>
    <property type="match status" value="1"/>
</dbReference>
<organism evidence="10 11">
    <name type="scientific">Pelobates cultripes</name>
    <name type="common">Western spadefoot toad</name>
    <dbReference type="NCBI Taxonomy" id="61616"/>
    <lineage>
        <taxon>Eukaryota</taxon>
        <taxon>Metazoa</taxon>
        <taxon>Chordata</taxon>
        <taxon>Craniata</taxon>
        <taxon>Vertebrata</taxon>
        <taxon>Euteleostomi</taxon>
        <taxon>Amphibia</taxon>
        <taxon>Batrachia</taxon>
        <taxon>Anura</taxon>
        <taxon>Pelobatoidea</taxon>
        <taxon>Pelobatidae</taxon>
        <taxon>Pelobates</taxon>
    </lineage>
</organism>
<dbReference type="Pfam" id="PF00907">
    <property type="entry name" value="T-box"/>
    <property type="match status" value="1"/>
</dbReference>
<evidence type="ECO:0000256" key="3">
    <source>
        <dbReference type="ARBA" id="ARBA00023015"/>
    </source>
</evidence>
<dbReference type="InterPro" id="IPR046360">
    <property type="entry name" value="T-box_DNA-bd"/>
</dbReference>
<dbReference type="GO" id="GO:0000981">
    <property type="term" value="F:DNA-binding transcription factor activity, RNA polymerase II-specific"/>
    <property type="evidence" value="ECO:0007669"/>
    <property type="project" value="TreeGrafter"/>
</dbReference>
<dbReference type="PROSITE" id="PS50252">
    <property type="entry name" value="TBOX_3"/>
    <property type="match status" value="1"/>
</dbReference>
<evidence type="ECO:0000259" key="9">
    <source>
        <dbReference type="PROSITE" id="PS50252"/>
    </source>
</evidence>
<dbReference type="PANTHER" id="PTHR11267">
    <property type="entry name" value="T-BOX PROTEIN-RELATED"/>
    <property type="match status" value="1"/>
</dbReference>
<dbReference type="SUPFAM" id="SSF49417">
    <property type="entry name" value="p53-like transcription factors"/>
    <property type="match status" value="1"/>
</dbReference>
<evidence type="ECO:0000256" key="8">
    <source>
        <dbReference type="SAM" id="MobiDB-lite"/>
    </source>
</evidence>
<dbReference type="SMART" id="SM00425">
    <property type="entry name" value="TBOX"/>
    <property type="match status" value="1"/>
</dbReference>
<keyword evidence="6 7" id="KW-0539">Nucleus</keyword>
<accession>A0AAD1W637</accession>
<dbReference type="GO" id="GO:0045893">
    <property type="term" value="P:positive regulation of DNA-templated transcription"/>
    <property type="evidence" value="ECO:0007669"/>
    <property type="project" value="InterPro"/>
</dbReference>
<evidence type="ECO:0000256" key="1">
    <source>
        <dbReference type="ARBA" id="ARBA00004123"/>
    </source>
</evidence>
<dbReference type="InterPro" id="IPR036960">
    <property type="entry name" value="T-box_sf"/>
</dbReference>
<dbReference type="InterPro" id="IPR018186">
    <property type="entry name" value="TF_T-box_CS"/>
</dbReference>
<dbReference type="InterPro" id="IPR008967">
    <property type="entry name" value="p53-like_TF_DNA-bd_sf"/>
</dbReference>
<feature type="region of interest" description="Disordered" evidence="8">
    <location>
        <begin position="197"/>
        <end position="241"/>
    </location>
</feature>
<dbReference type="PROSITE" id="PS01283">
    <property type="entry name" value="TBOX_1"/>
    <property type="match status" value="1"/>
</dbReference>
<feature type="region of interest" description="Disordered" evidence="8">
    <location>
        <begin position="260"/>
        <end position="292"/>
    </location>
</feature>
<evidence type="ECO:0000256" key="7">
    <source>
        <dbReference type="PROSITE-ProRule" id="PRU00201"/>
    </source>
</evidence>
<evidence type="ECO:0000313" key="10">
    <source>
        <dbReference type="EMBL" id="CAH2295451.1"/>
    </source>
</evidence>
<dbReference type="Gene3D" id="2.60.40.820">
    <property type="entry name" value="Transcription factor, T-box"/>
    <property type="match status" value="1"/>
</dbReference>
<keyword evidence="11" id="KW-1185">Reference proteome</keyword>
<keyword evidence="5" id="KW-0804">Transcription</keyword>
<dbReference type="PROSITE" id="PS01264">
    <property type="entry name" value="TBOX_2"/>
    <property type="match status" value="1"/>
</dbReference>
<feature type="compositionally biased region" description="Basic and acidic residues" evidence="8">
    <location>
        <begin position="197"/>
        <end position="210"/>
    </location>
</feature>
<dbReference type="EMBL" id="OW240916">
    <property type="protein sequence ID" value="CAH2295451.1"/>
    <property type="molecule type" value="Genomic_DNA"/>
</dbReference>
<dbReference type="InterPro" id="IPR001699">
    <property type="entry name" value="TF_T-box"/>
</dbReference>
<keyword evidence="3" id="KW-0805">Transcription regulation</keyword>